<evidence type="ECO:0000256" key="4">
    <source>
        <dbReference type="ARBA" id="ARBA00022679"/>
    </source>
</evidence>
<evidence type="ECO:0000313" key="8">
    <source>
        <dbReference type="Proteomes" id="UP000199006"/>
    </source>
</evidence>
<dbReference type="Gene3D" id="3.40.930.10">
    <property type="entry name" value="Mannitol-specific EII, Chain A"/>
    <property type="match status" value="1"/>
</dbReference>
<dbReference type="CDD" id="cd00211">
    <property type="entry name" value="PTS_IIA_fru"/>
    <property type="match status" value="1"/>
</dbReference>
<organism evidence="7 8">
    <name type="scientific">Halanaerobium salsuginis</name>
    <dbReference type="NCBI Taxonomy" id="29563"/>
    <lineage>
        <taxon>Bacteria</taxon>
        <taxon>Bacillati</taxon>
        <taxon>Bacillota</taxon>
        <taxon>Clostridia</taxon>
        <taxon>Halanaerobiales</taxon>
        <taxon>Halanaerobiaceae</taxon>
        <taxon>Halanaerobium</taxon>
    </lineage>
</organism>
<sequence>MDLNKIIREERINLNLEATTKAEAIDELAEILVKTNSVSDKAGFIRDVYAREEIGETGMGGYIAIPHGKSKYVENTAIAIGRTKEILEWESLDGKGVKFILLFAVPEEAKTTVHIKLLSQVASTLGDEEVCARLLTVESADDILEIMTNH</sequence>
<dbReference type="GO" id="GO:0016020">
    <property type="term" value="C:membrane"/>
    <property type="evidence" value="ECO:0007669"/>
    <property type="project" value="InterPro"/>
</dbReference>
<dbReference type="InterPro" id="IPR016152">
    <property type="entry name" value="PTrfase/Anion_transptr"/>
</dbReference>
<evidence type="ECO:0000313" key="7">
    <source>
        <dbReference type="EMBL" id="SFL98867.1"/>
    </source>
</evidence>
<accession>A0A1I4M7B3</accession>
<dbReference type="PROSITE" id="PS00372">
    <property type="entry name" value="PTS_EIIA_TYPE_2_HIS"/>
    <property type="match status" value="1"/>
</dbReference>
<dbReference type="InterPro" id="IPR004715">
    <property type="entry name" value="PTS_IIA_fruc"/>
</dbReference>
<dbReference type="STRING" id="29563.SAMN02983006_02518"/>
<keyword evidence="4" id="KW-0808">Transferase</keyword>
<evidence type="ECO:0000259" key="6">
    <source>
        <dbReference type="PROSITE" id="PS51094"/>
    </source>
</evidence>
<evidence type="ECO:0000256" key="5">
    <source>
        <dbReference type="ARBA" id="ARBA00022683"/>
    </source>
</evidence>
<dbReference type="AlphaFoldDB" id="A0A1I4M7B3"/>
<evidence type="ECO:0000256" key="3">
    <source>
        <dbReference type="ARBA" id="ARBA00022597"/>
    </source>
</evidence>
<keyword evidence="3" id="KW-0762">Sugar transport</keyword>
<name>A0A1I4M7B3_9FIRM</name>
<dbReference type="InterPro" id="IPR051541">
    <property type="entry name" value="PTS_SugarTrans_NitroReg"/>
</dbReference>
<dbReference type="EMBL" id="FOTI01000049">
    <property type="protein sequence ID" value="SFL98867.1"/>
    <property type="molecule type" value="Genomic_DNA"/>
</dbReference>
<dbReference type="NCBIfam" id="TIGR00848">
    <property type="entry name" value="fruA"/>
    <property type="match status" value="1"/>
</dbReference>
<keyword evidence="8" id="KW-1185">Reference proteome</keyword>
<dbReference type="GO" id="GO:0008982">
    <property type="term" value="F:protein-N(PI)-phosphohistidine-sugar phosphotransferase activity"/>
    <property type="evidence" value="ECO:0007669"/>
    <property type="project" value="InterPro"/>
</dbReference>
<dbReference type="InterPro" id="IPR002178">
    <property type="entry name" value="PTS_EIIA_type-2_dom"/>
</dbReference>
<protein>
    <submittedName>
        <fullName evidence="7">PTS system, fructose-specific IIA component</fullName>
    </submittedName>
</protein>
<evidence type="ECO:0000256" key="2">
    <source>
        <dbReference type="ARBA" id="ARBA00022553"/>
    </source>
</evidence>
<evidence type="ECO:0000256" key="1">
    <source>
        <dbReference type="ARBA" id="ARBA00022448"/>
    </source>
</evidence>
<dbReference type="PANTHER" id="PTHR47738:SF2">
    <property type="entry name" value="PTS SYSTEM FRUCTOSE-LIKE EIIA COMPONENT"/>
    <property type="match status" value="1"/>
</dbReference>
<dbReference type="Proteomes" id="UP000199006">
    <property type="component" value="Unassembled WGS sequence"/>
</dbReference>
<proteinExistence type="predicted"/>
<dbReference type="RefSeq" id="WP_089862525.1">
    <property type="nucleotide sequence ID" value="NZ_FOTI01000049.1"/>
</dbReference>
<keyword evidence="5" id="KW-0598">Phosphotransferase system</keyword>
<dbReference type="Pfam" id="PF00359">
    <property type="entry name" value="PTS_EIIA_2"/>
    <property type="match status" value="1"/>
</dbReference>
<keyword evidence="1" id="KW-0813">Transport</keyword>
<keyword evidence="2" id="KW-0597">Phosphoprotein</keyword>
<feature type="domain" description="PTS EIIA type-2" evidence="6">
    <location>
        <begin position="5"/>
        <end position="150"/>
    </location>
</feature>
<reference evidence="7 8" key="1">
    <citation type="submission" date="2016-10" db="EMBL/GenBank/DDBJ databases">
        <authorList>
            <person name="de Groot N.N."/>
        </authorList>
    </citation>
    <scope>NUCLEOTIDE SEQUENCE [LARGE SCALE GENOMIC DNA]</scope>
    <source>
        <strain evidence="7 8">ATCC 51327</strain>
    </source>
</reference>
<dbReference type="SUPFAM" id="SSF55804">
    <property type="entry name" value="Phoshotransferase/anion transport protein"/>
    <property type="match status" value="1"/>
</dbReference>
<dbReference type="GO" id="GO:0009401">
    <property type="term" value="P:phosphoenolpyruvate-dependent sugar phosphotransferase system"/>
    <property type="evidence" value="ECO:0007669"/>
    <property type="project" value="UniProtKB-KW"/>
</dbReference>
<dbReference type="PROSITE" id="PS51094">
    <property type="entry name" value="PTS_EIIA_TYPE_2"/>
    <property type="match status" value="1"/>
</dbReference>
<dbReference type="PANTHER" id="PTHR47738">
    <property type="entry name" value="PTS SYSTEM FRUCTOSE-LIKE EIIA COMPONENT-RELATED"/>
    <property type="match status" value="1"/>
</dbReference>
<dbReference type="OrthoDB" id="95460at2"/>
<gene>
    <name evidence="7" type="ORF">SAMN02983006_02518</name>
</gene>